<dbReference type="Pfam" id="PF02469">
    <property type="entry name" value="Fasciclin"/>
    <property type="match status" value="2"/>
</dbReference>
<evidence type="ECO:0000256" key="1">
    <source>
        <dbReference type="SAM" id="MobiDB-lite"/>
    </source>
</evidence>
<dbReference type="SMART" id="SM00554">
    <property type="entry name" value="FAS1"/>
    <property type="match status" value="2"/>
</dbReference>
<feature type="region of interest" description="Disordered" evidence="1">
    <location>
        <begin position="510"/>
        <end position="549"/>
    </location>
</feature>
<protein>
    <recommendedName>
        <fullName evidence="3">FAS1 domain-containing protein</fullName>
    </recommendedName>
</protein>
<proteinExistence type="predicted"/>
<dbReference type="PANTHER" id="PTHR10900">
    <property type="entry name" value="PERIOSTIN-RELATED"/>
    <property type="match status" value="1"/>
</dbReference>
<dbReference type="InterPro" id="IPR036378">
    <property type="entry name" value="FAS1_dom_sf"/>
</dbReference>
<comment type="caution">
    <text evidence="4">The sequence shown here is derived from an EMBL/GenBank/DDBJ whole genome shotgun (WGS) entry which is preliminary data.</text>
</comment>
<evidence type="ECO:0000313" key="4">
    <source>
        <dbReference type="EMBL" id="GIL48100.1"/>
    </source>
</evidence>
<dbReference type="InterPro" id="IPR050904">
    <property type="entry name" value="Adhesion/Biosynth-related"/>
</dbReference>
<dbReference type="Gene3D" id="2.30.180.10">
    <property type="entry name" value="FAS1 domain"/>
    <property type="match status" value="2"/>
</dbReference>
<accession>A0A8J4AZ08</accession>
<dbReference type="SUPFAM" id="SSF82153">
    <property type="entry name" value="FAS1 domain"/>
    <property type="match status" value="3"/>
</dbReference>
<reference evidence="4" key="1">
    <citation type="journal article" date="2021" name="Proc. Natl. Acad. Sci. U.S.A.">
        <title>Three genomes in the algal genus Volvox reveal the fate of a haploid sex-determining region after a transition to homothallism.</title>
        <authorList>
            <person name="Yamamoto K."/>
            <person name="Hamaji T."/>
            <person name="Kawai-Toyooka H."/>
            <person name="Matsuzaki R."/>
            <person name="Takahashi F."/>
            <person name="Nishimura Y."/>
            <person name="Kawachi M."/>
            <person name="Noguchi H."/>
            <person name="Minakuchi Y."/>
            <person name="Umen J.G."/>
            <person name="Toyoda A."/>
            <person name="Nozaki H."/>
        </authorList>
    </citation>
    <scope>NUCLEOTIDE SEQUENCE</scope>
    <source>
        <strain evidence="4">NIES-3780</strain>
    </source>
</reference>
<feature type="domain" description="FAS1" evidence="3">
    <location>
        <begin position="41"/>
        <end position="194"/>
    </location>
</feature>
<evidence type="ECO:0000313" key="5">
    <source>
        <dbReference type="Proteomes" id="UP000747399"/>
    </source>
</evidence>
<dbReference type="PROSITE" id="PS50213">
    <property type="entry name" value="FAS1"/>
    <property type="match status" value="2"/>
</dbReference>
<evidence type="ECO:0000256" key="2">
    <source>
        <dbReference type="SAM" id="SignalP"/>
    </source>
</evidence>
<dbReference type="PANTHER" id="PTHR10900:SF77">
    <property type="entry name" value="FI19380P1"/>
    <property type="match status" value="1"/>
</dbReference>
<dbReference type="GO" id="GO:0005615">
    <property type="term" value="C:extracellular space"/>
    <property type="evidence" value="ECO:0007669"/>
    <property type="project" value="TreeGrafter"/>
</dbReference>
<feature type="signal peptide" evidence="2">
    <location>
        <begin position="1"/>
        <end position="37"/>
    </location>
</feature>
<gene>
    <name evidence="4" type="ORF">Vafri_4796</name>
</gene>
<dbReference type="EMBL" id="BNCO01000005">
    <property type="protein sequence ID" value="GIL48100.1"/>
    <property type="molecule type" value="Genomic_DNA"/>
</dbReference>
<keyword evidence="2" id="KW-0732">Signal</keyword>
<feature type="chain" id="PRO_5035208937" description="FAS1 domain-containing protein" evidence="2">
    <location>
        <begin position="38"/>
        <end position="575"/>
    </location>
</feature>
<evidence type="ECO:0000259" key="3">
    <source>
        <dbReference type="PROSITE" id="PS50213"/>
    </source>
</evidence>
<dbReference type="InterPro" id="IPR000782">
    <property type="entry name" value="FAS1_domain"/>
</dbReference>
<name>A0A8J4AZ08_9CHLO</name>
<sequence length="575" mass="60820">MKHYLGIMARHRVDTRITNGLLLLVALISSHGRVCHAQQSFPNLLAAINTHPNLTVVAQLVQKTGLDTTLKPISNLTALLPTDEAFKVFGTTDALLSLDVAALRKLLLFHIADGLWNATVLNSLNDTVTSLLVTTYGSPPSNTAKYVSSLSFHAPPGPGNFRVFGRGSSFATAVETDITVNDGSACIHLINNVLAFWYTNVSEALIDTGSYHFWTALKLNGLLNTFESGTTASPYNIFAFRDTASAQTKFGKTLNFSVVSTANKEFLSYYISNTYSAQQGSTTPSPDFTQAGSYNLSTLSGHELRVNVSSSGIEATSEIFEKALISPFVQLPVGGLIPTAYVSSLDQVLIPVPIIVYQWLSFQPTYSVLLNLLDKNPSIKSDLSLLEGNITFLAPSDAAFLAFLKKYNYSSLDEFLLQNEKNGSQMLLQNHIISGARNVSSFKDGERMVTELGDVLVVKVIDSNITFSTKNVSANVVSQVQDISILYGRSYVHMVDFPLIPSTLVMNGSRGDGGGGSGGGGGGGGGSSGGGGSGGGSSGGGGSGDGSGGGSSTILPSLILLAVTILMSEMTLMQF</sequence>
<organism evidence="4 5">
    <name type="scientific">Volvox africanus</name>
    <dbReference type="NCBI Taxonomy" id="51714"/>
    <lineage>
        <taxon>Eukaryota</taxon>
        <taxon>Viridiplantae</taxon>
        <taxon>Chlorophyta</taxon>
        <taxon>core chlorophytes</taxon>
        <taxon>Chlorophyceae</taxon>
        <taxon>CS clade</taxon>
        <taxon>Chlamydomonadales</taxon>
        <taxon>Volvocaceae</taxon>
        <taxon>Volvox</taxon>
    </lineage>
</organism>
<dbReference type="AlphaFoldDB" id="A0A8J4AZ08"/>
<feature type="domain" description="FAS1" evidence="3">
    <location>
        <begin position="353"/>
        <end position="499"/>
    </location>
</feature>
<dbReference type="Proteomes" id="UP000747399">
    <property type="component" value="Unassembled WGS sequence"/>
</dbReference>
<keyword evidence="5" id="KW-1185">Reference proteome</keyword>